<dbReference type="OrthoDB" id="9811352at2"/>
<gene>
    <name evidence="2" type="ORF">AC244_31575</name>
</gene>
<dbReference type="Pfam" id="PF00578">
    <property type="entry name" value="AhpC-TSA"/>
    <property type="match status" value="1"/>
</dbReference>
<dbReference type="Gene3D" id="3.40.30.10">
    <property type="entry name" value="Glutaredoxin"/>
    <property type="match status" value="1"/>
</dbReference>
<dbReference type="SUPFAM" id="SSF52833">
    <property type="entry name" value="Thioredoxin-like"/>
    <property type="match status" value="1"/>
</dbReference>
<dbReference type="EMBL" id="LGAP01000039">
    <property type="protein sequence ID" value="KOF13344.1"/>
    <property type="molecule type" value="Genomic_DNA"/>
</dbReference>
<dbReference type="InterPro" id="IPR036249">
    <property type="entry name" value="Thioredoxin-like_sf"/>
</dbReference>
<evidence type="ECO:0000313" key="2">
    <source>
        <dbReference type="EMBL" id="KOF13344.1"/>
    </source>
</evidence>
<evidence type="ECO:0000313" key="3">
    <source>
        <dbReference type="Proteomes" id="UP000037425"/>
    </source>
</evidence>
<dbReference type="PANTHER" id="PTHR42852">
    <property type="entry name" value="THIOL:DISULFIDE INTERCHANGE PROTEIN DSBE"/>
    <property type="match status" value="1"/>
</dbReference>
<dbReference type="RefSeq" id="WP_053252768.1">
    <property type="nucleotide sequence ID" value="NZ_LGAP01000039.1"/>
</dbReference>
<comment type="caution">
    <text evidence="2">The sequence shown here is derived from an EMBL/GenBank/DDBJ whole genome shotgun (WGS) entry which is preliminary data.</text>
</comment>
<reference evidence="3" key="1">
    <citation type="submission" date="2015-07" db="EMBL/GenBank/DDBJ databases">
        <title>Whole genome sequence of an Ensifer adhaerens strain isolated from a cave pool in the Wind Cave National Park.</title>
        <authorList>
            <person name="Eng W.W.H."/>
            <person name="Gan H.M."/>
            <person name="Barton H.A."/>
            <person name="Savka M.A."/>
        </authorList>
    </citation>
    <scope>NUCLEOTIDE SEQUENCE [LARGE SCALE GENOMIC DNA]</scope>
    <source>
        <strain evidence="3">SD006</strain>
    </source>
</reference>
<sequence>MIADIPNQAPELDVSSWFNTTVPLNLGMLRGRVAFIHAFQMLCPACVSHGLPQTQRVQRLFRDTDLQVIGLHTVFEHHAAMGPEALKAFIHEYRLTFPIGVDAASPETPIPSTMQRYSMRGTPTTIIIGRDGAVRHHRFGIEDDLLVGAWLATALAEPLPATTAPVDLAGCTTDGCAIPDEIPRRIEPGKR</sequence>
<dbReference type="PANTHER" id="PTHR42852:SF13">
    <property type="entry name" value="PROTEIN DIPZ"/>
    <property type="match status" value="1"/>
</dbReference>
<feature type="domain" description="Alkyl hydroperoxide reductase subunit C/ Thiol specific antioxidant" evidence="1">
    <location>
        <begin position="7"/>
        <end position="136"/>
    </location>
</feature>
<dbReference type="GO" id="GO:0016209">
    <property type="term" value="F:antioxidant activity"/>
    <property type="evidence" value="ECO:0007669"/>
    <property type="project" value="InterPro"/>
</dbReference>
<dbReference type="InterPro" id="IPR000866">
    <property type="entry name" value="AhpC/TSA"/>
</dbReference>
<protein>
    <submittedName>
        <fullName evidence="2">Alkyl hydroperoxide reductase</fullName>
    </submittedName>
</protein>
<evidence type="ECO:0000259" key="1">
    <source>
        <dbReference type="Pfam" id="PF00578"/>
    </source>
</evidence>
<dbReference type="Proteomes" id="UP000037425">
    <property type="component" value="Unassembled WGS sequence"/>
</dbReference>
<dbReference type="GO" id="GO:0016491">
    <property type="term" value="F:oxidoreductase activity"/>
    <property type="evidence" value="ECO:0007669"/>
    <property type="project" value="InterPro"/>
</dbReference>
<dbReference type="InterPro" id="IPR050553">
    <property type="entry name" value="Thioredoxin_ResA/DsbE_sf"/>
</dbReference>
<organism evidence="2 3">
    <name type="scientific">Ensifer adhaerens</name>
    <name type="common">Sinorhizobium morelense</name>
    <dbReference type="NCBI Taxonomy" id="106592"/>
    <lineage>
        <taxon>Bacteria</taxon>
        <taxon>Pseudomonadati</taxon>
        <taxon>Pseudomonadota</taxon>
        <taxon>Alphaproteobacteria</taxon>
        <taxon>Hyphomicrobiales</taxon>
        <taxon>Rhizobiaceae</taxon>
        <taxon>Sinorhizobium/Ensifer group</taxon>
        <taxon>Ensifer</taxon>
    </lineage>
</organism>
<dbReference type="PATRIC" id="fig|106592.7.peg.5514"/>
<accession>A0A0L8BFE0</accession>
<dbReference type="AlphaFoldDB" id="A0A0L8BFE0"/>
<name>A0A0L8BFE0_ENSAD</name>
<proteinExistence type="predicted"/>